<evidence type="ECO:0000256" key="2">
    <source>
        <dbReference type="ARBA" id="ARBA00012438"/>
    </source>
</evidence>
<dbReference type="Gene3D" id="3.30.450.20">
    <property type="entry name" value="PAS domain"/>
    <property type="match status" value="1"/>
</dbReference>
<accession>A0A1W1E3L3</accession>
<evidence type="ECO:0000313" key="12">
    <source>
        <dbReference type="EMBL" id="SFV88509.1"/>
    </source>
</evidence>
<dbReference type="GO" id="GO:0016020">
    <property type="term" value="C:membrane"/>
    <property type="evidence" value="ECO:0007669"/>
    <property type="project" value="InterPro"/>
</dbReference>
<evidence type="ECO:0000256" key="8">
    <source>
        <dbReference type="ARBA" id="ARBA00023012"/>
    </source>
</evidence>
<evidence type="ECO:0000256" key="6">
    <source>
        <dbReference type="ARBA" id="ARBA00022777"/>
    </source>
</evidence>
<dbReference type="GO" id="GO:0005524">
    <property type="term" value="F:ATP binding"/>
    <property type="evidence" value="ECO:0007669"/>
    <property type="project" value="UniProtKB-KW"/>
</dbReference>
<dbReference type="PROSITE" id="PS50885">
    <property type="entry name" value="HAMP"/>
    <property type="match status" value="1"/>
</dbReference>
<feature type="transmembrane region" description="Helical" evidence="9">
    <location>
        <begin position="294"/>
        <end position="317"/>
    </location>
</feature>
<dbReference type="AlphaFoldDB" id="A0A1W1E3L3"/>
<evidence type="ECO:0000256" key="1">
    <source>
        <dbReference type="ARBA" id="ARBA00000085"/>
    </source>
</evidence>
<dbReference type="Gene3D" id="6.10.340.10">
    <property type="match status" value="1"/>
</dbReference>
<dbReference type="InterPro" id="IPR035965">
    <property type="entry name" value="PAS-like_dom_sf"/>
</dbReference>
<protein>
    <recommendedName>
        <fullName evidence="2">histidine kinase</fullName>
        <ecNumber evidence="2">2.7.13.3</ecNumber>
    </recommendedName>
</protein>
<name>A0A1W1E3L3_9ZZZZ</name>
<dbReference type="InterPro" id="IPR017232">
    <property type="entry name" value="NtrY"/>
</dbReference>
<keyword evidence="4 12" id="KW-0808">Transferase</keyword>
<evidence type="ECO:0000256" key="7">
    <source>
        <dbReference type="ARBA" id="ARBA00022840"/>
    </source>
</evidence>
<dbReference type="Gene3D" id="3.30.565.10">
    <property type="entry name" value="Histidine kinase-like ATPase, C-terminal domain"/>
    <property type="match status" value="1"/>
</dbReference>
<keyword evidence="7" id="KW-0067">ATP-binding</keyword>
<dbReference type="CDD" id="cd06225">
    <property type="entry name" value="HAMP"/>
    <property type="match status" value="1"/>
</dbReference>
<keyword evidence="3" id="KW-0597">Phosphoprotein</keyword>
<dbReference type="Pfam" id="PF00672">
    <property type="entry name" value="HAMP"/>
    <property type="match status" value="1"/>
</dbReference>
<dbReference type="PIRSF" id="PIRSF037532">
    <property type="entry name" value="STHK_NtrY"/>
    <property type="match status" value="1"/>
</dbReference>
<dbReference type="PROSITE" id="PS50109">
    <property type="entry name" value="HIS_KIN"/>
    <property type="match status" value="1"/>
</dbReference>
<keyword evidence="9" id="KW-0472">Membrane</keyword>
<dbReference type="InterPro" id="IPR036890">
    <property type="entry name" value="HATPase_C_sf"/>
</dbReference>
<dbReference type="InterPro" id="IPR003594">
    <property type="entry name" value="HATPase_dom"/>
</dbReference>
<sequence length="724" mass="82508">MDANQDLAIKNAPGRWTWAFVFLISLGGLSYMGLSPDLIKSWWWVLVSYNAVAILVASYYLFFAVKKLKADNRNNVVGARFTWSFIKIVPLLTIAPVLSFYIFSFQTVQDNVNRSKETYNKFNKIFLNQVNELYKGLQVVRDDRYVDFTKVLLQQIQSYSNFQEGAENYNKKMQVFAQGLVDKRYACSLILKNEKDETIAKASQRTTCITENNQPLAKQQNLIAFEDEELKLFQVQMSTQYLGKKSDKKKTLDLTAVYATDPHLLRFLGQVKGFYNFASAIVFEVNTSITQKRFLLDFSSTVLLTVLSVLLIVLRLIDRLMRPMHNLSLATKEIAKGNYGVMVYNQEKSSDVRRLIGQFNEMSKQIQQSRQGLNTHNIYLETILKYSFGVIGLDKNKNIQFINPVISKILSMQEEQQFVGSFYSHIAEKNTYLEPLFFIIQDRFNQGNNEWSEEIEVGLPDRHILLSCQGAVLNDGDKTLGYVIIIKDISQLHRAQKKAAWGGVAVRMAHEIKNPLTPILLSAQRLRNKFLDTLKGKDLEVIDKTTTVIIDQVKSMDAMVSAFADYANTPQIERKLLNLNALVSHSIALYDAQKNIRIEFDLSEEVPELFLDANSISRVLINLVKNATEAVEDERNLIVRIATQYIKDERIVRLSIEDDGDGFAESILESVFEPYVTTKVKGSGLGMAIVQNIIEQHDGRIFAGNVKPHGAIVTIEFEHIKEQV</sequence>
<keyword evidence="5" id="KW-0547">Nucleotide-binding</keyword>
<dbReference type="SMART" id="SM00387">
    <property type="entry name" value="HATPase_c"/>
    <property type="match status" value="1"/>
</dbReference>
<dbReference type="SUPFAM" id="SSF47384">
    <property type="entry name" value="Homodimeric domain of signal transducing histidine kinase"/>
    <property type="match status" value="1"/>
</dbReference>
<feature type="transmembrane region" description="Helical" evidence="9">
    <location>
        <begin position="16"/>
        <end position="35"/>
    </location>
</feature>
<dbReference type="InterPro" id="IPR005467">
    <property type="entry name" value="His_kinase_dom"/>
</dbReference>
<dbReference type="SUPFAM" id="SSF55874">
    <property type="entry name" value="ATPase domain of HSP90 chaperone/DNA topoisomerase II/histidine kinase"/>
    <property type="match status" value="1"/>
</dbReference>
<keyword evidence="9" id="KW-0812">Transmembrane</keyword>
<dbReference type="InterPro" id="IPR003660">
    <property type="entry name" value="HAMP_dom"/>
</dbReference>
<dbReference type="GO" id="GO:0000155">
    <property type="term" value="F:phosphorelay sensor kinase activity"/>
    <property type="evidence" value="ECO:0007669"/>
    <property type="project" value="InterPro"/>
</dbReference>
<keyword evidence="6" id="KW-0418">Kinase</keyword>
<proteinExistence type="predicted"/>
<dbReference type="SMART" id="SM00304">
    <property type="entry name" value="HAMP"/>
    <property type="match status" value="1"/>
</dbReference>
<evidence type="ECO:0000256" key="9">
    <source>
        <dbReference type="SAM" id="Phobius"/>
    </source>
</evidence>
<comment type="catalytic activity">
    <reaction evidence="1">
        <text>ATP + protein L-histidine = ADP + protein N-phospho-L-histidine.</text>
        <dbReference type="EC" id="2.7.13.3"/>
    </reaction>
</comment>
<dbReference type="CDD" id="cd00082">
    <property type="entry name" value="HisKA"/>
    <property type="match status" value="1"/>
</dbReference>
<dbReference type="PANTHER" id="PTHR43065:SF10">
    <property type="entry name" value="PEROXIDE STRESS-ACTIVATED HISTIDINE KINASE MAK3"/>
    <property type="match status" value="1"/>
</dbReference>
<gene>
    <name evidence="12" type="ORF">MNB_SUP05-SYMBIONT-5-1390</name>
</gene>
<organism evidence="12">
    <name type="scientific">hydrothermal vent metagenome</name>
    <dbReference type="NCBI Taxonomy" id="652676"/>
    <lineage>
        <taxon>unclassified sequences</taxon>
        <taxon>metagenomes</taxon>
        <taxon>ecological metagenomes</taxon>
    </lineage>
</organism>
<feature type="domain" description="HAMP" evidence="11">
    <location>
        <begin position="318"/>
        <end position="371"/>
    </location>
</feature>
<dbReference type="InterPro" id="IPR003661">
    <property type="entry name" value="HisK_dim/P_dom"/>
</dbReference>
<dbReference type="SUPFAM" id="SSF158472">
    <property type="entry name" value="HAMP domain-like"/>
    <property type="match status" value="1"/>
</dbReference>
<reference evidence="12" key="1">
    <citation type="submission" date="2016-10" db="EMBL/GenBank/DDBJ databases">
        <authorList>
            <person name="de Groot N.N."/>
        </authorList>
    </citation>
    <scope>NUCLEOTIDE SEQUENCE</scope>
</reference>
<dbReference type="PRINTS" id="PR00344">
    <property type="entry name" value="BCTRLSENSOR"/>
</dbReference>
<feature type="domain" description="Histidine kinase" evidence="10">
    <location>
        <begin position="507"/>
        <end position="721"/>
    </location>
</feature>
<evidence type="ECO:0000256" key="4">
    <source>
        <dbReference type="ARBA" id="ARBA00022679"/>
    </source>
</evidence>
<feature type="transmembrane region" description="Helical" evidence="9">
    <location>
        <begin position="84"/>
        <end position="103"/>
    </location>
</feature>
<keyword evidence="9" id="KW-1133">Transmembrane helix</keyword>
<dbReference type="EMBL" id="FPHZ01000159">
    <property type="protein sequence ID" value="SFV88509.1"/>
    <property type="molecule type" value="Genomic_DNA"/>
</dbReference>
<evidence type="ECO:0000256" key="3">
    <source>
        <dbReference type="ARBA" id="ARBA00022553"/>
    </source>
</evidence>
<dbReference type="Gene3D" id="1.10.287.130">
    <property type="match status" value="1"/>
</dbReference>
<dbReference type="InterPro" id="IPR036097">
    <property type="entry name" value="HisK_dim/P_sf"/>
</dbReference>
<evidence type="ECO:0000259" key="10">
    <source>
        <dbReference type="PROSITE" id="PS50109"/>
    </source>
</evidence>
<feature type="transmembrane region" description="Helical" evidence="9">
    <location>
        <begin position="41"/>
        <end position="63"/>
    </location>
</feature>
<dbReference type="SUPFAM" id="SSF55785">
    <property type="entry name" value="PYP-like sensor domain (PAS domain)"/>
    <property type="match status" value="1"/>
</dbReference>
<keyword evidence="8" id="KW-0902">Two-component regulatory system</keyword>
<dbReference type="InterPro" id="IPR004358">
    <property type="entry name" value="Sig_transdc_His_kin-like_C"/>
</dbReference>
<dbReference type="Pfam" id="PF02518">
    <property type="entry name" value="HATPase_c"/>
    <property type="match status" value="1"/>
</dbReference>
<evidence type="ECO:0000259" key="11">
    <source>
        <dbReference type="PROSITE" id="PS50885"/>
    </source>
</evidence>
<dbReference type="Pfam" id="PF00512">
    <property type="entry name" value="HisKA"/>
    <property type="match status" value="1"/>
</dbReference>
<evidence type="ECO:0000256" key="5">
    <source>
        <dbReference type="ARBA" id="ARBA00022741"/>
    </source>
</evidence>
<dbReference type="EC" id="2.7.13.3" evidence="2"/>
<dbReference type="PANTHER" id="PTHR43065">
    <property type="entry name" value="SENSOR HISTIDINE KINASE"/>
    <property type="match status" value="1"/>
</dbReference>